<accession>W7D4Y3</accession>
<organism evidence="1 2">
    <name type="scientific">Listeria fleischmannii FSL S10-1203</name>
    <dbReference type="NCBI Taxonomy" id="1265822"/>
    <lineage>
        <taxon>Bacteria</taxon>
        <taxon>Bacillati</taxon>
        <taxon>Bacillota</taxon>
        <taxon>Bacilli</taxon>
        <taxon>Bacillales</taxon>
        <taxon>Listeriaceae</taxon>
        <taxon>Listeria</taxon>
    </lineage>
</organism>
<dbReference type="Proteomes" id="UP000019241">
    <property type="component" value="Unassembled WGS sequence"/>
</dbReference>
<dbReference type="InterPro" id="IPR054438">
    <property type="entry name" value="Struct_cement_gp24/gp6"/>
</dbReference>
<dbReference type="AlphaFoldDB" id="W7D4Y3"/>
<dbReference type="Pfam" id="PF22758">
    <property type="entry name" value="Phage_cement"/>
    <property type="match status" value="1"/>
</dbReference>
<evidence type="ECO:0000313" key="2">
    <source>
        <dbReference type="Proteomes" id="UP000019241"/>
    </source>
</evidence>
<reference evidence="1 2" key="1">
    <citation type="submission" date="2012-12" db="EMBL/GenBank/DDBJ databases">
        <title>Novel taxa of Listeriaceae from agricultural environments in the United States.</title>
        <authorList>
            <person name="den Bakker H.C."/>
            <person name="Allred A."/>
            <person name="Warchocki S."/>
            <person name="Wright E.M."/>
            <person name="Burrell A."/>
            <person name="Nightingale K.K."/>
            <person name="Kephart D."/>
            <person name="Wiedmann M."/>
        </authorList>
    </citation>
    <scope>NUCLEOTIDE SEQUENCE [LARGE SCALE GENOMIC DNA]</scope>
    <source>
        <strain evidence="1 2">FSL S10-1203</strain>
    </source>
</reference>
<protein>
    <submittedName>
        <fullName evidence="1">Uncharacterized protein</fullName>
    </submittedName>
</protein>
<sequence>MGIPVGQEYTLPDIGLGKIASYQRYQADSAAVIEKIKFGQAVEVSEDEAKPLSNGDFYGVAIAKNYVPEYDAEKIGEYNVNEAVPVMRQGTIVVICDEDVKSGEKAVANTATGNFLPSTTALTTKTDVIGTFKSTAQKDGLVKLEINMP</sequence>
<comment type="caution">
    <text evidence="1">The sequence shown here is derived from an EMBL/GenBank/DDBJ whole genome shotgun (WGS) entry which is preliminary data.</text>
</comment>
<proteinExistence type="predicted"/>
<dbReference type="RefSeq" id="WP_036065478.1">
    <property type="nucleotide sequence ID" value="NZ_AODM01000089.1"/>
</dbReference>
<dbReference type="PATRIC" id="fig|1265822.4.peg.4127"/>
<dbReference type="EMBL" id="AODM01000089">
    <property type="protein sequence ID" value="EUJ44050.1"/>
    <property type="molecule type" value="Genomic_DNA"/>
</dbReference>
<gene>
    <name evidence="1" type="ORF">MCOL2_20186</name>
</gene>
<evidence type="ECO:0000313" key="1">
    <source>
        <dbReference type="EMBL" id="EUJ44050.1"/>
    </source>
</evidence>
<name>W7D4Y3_9LIST</name>